<feature type="compositionally biased region" description="Polar residues" evidence="1">
    <location>
        <begin position="28"/>
        <end position="67"/>
    </location>
</feature>
<name>A0A7J7J204_BUGNE</name>
<organism evidence="2 3">
    <name type="scientific">Bugula neritina</name>
    <name type="common">Brown bryozoan</name>
    <name type="synonym">Sertularia neritina</name>
    <dbReference type="NCBI Taxonomy" id="10212"/>
    <lineage>
        <taxon>Eukaryota</taxon>
        <taxon>Metazoa</taxon>
        <taxon>Spiralia</taxon>
        <taxon>Lophotrochozoa</taxon>
        <taxon>Bryozoa</taxon>
        <taxon>Gymnolaemata</taxon>
        <taxon>Cheilostomatida</taxon>
        <taxon>Flustrina</taxon>
        <taxon>Buguloidea</taxon>
        <taxon>Bugulidae</taxon>
        <taxon>Bugula</taxon>
    </lineage>
</organism>
<evidence type="ECO:0000313" key="3">
    <source>
        <dbReference type="Proteomes" id="UP000593567"/>
    </source>
</evidence>
<keyword evidence="3" id="KW-1185">Reference proteome</keyword>
<dbReference type="EMBL" id="VXIV02003214">
    <property type="protein sequence ID" value="KAF6019714.1"/>
    <property type="molecule type" value="Genomic_DNA"/>
</dbReference>
<protein>
    <submittedName>
        <fullName evidence="2">Uncharacterized protein</fullName>
    </submittedName>
</protein>
<evidence type="ECO:0000256" key="1">
    <source>
        <dbReference type="SAM" id="MobiDB-lite"/>
    </source>
</evidence>
<comment type="caution">
    <text evidence="2">The sequence shown here is derived from an EMBL/GenBank/DDBJ whole genome shotgun (WGS) entry which is preliminary data.</text>
</comment>
<dbReference type="Proteomes" id="UP000593567">
    <property type="component" value="Unassembled WGS sequence"/>
</dbReference>
<evidence type="ECO:0000313" key="2">
    <source>
        <dbReference type="EMBL" id="KAF6019714.1"/>
    </source>
</evidence>
<dbReference type="AlphaFoldDB" id="A0A7J7J204"/>
<reference evidence="2" key="1">
    <citation type="submission" date="2020-06" db="EMBL/GenBank/DDBJ databases">
        <title>Draft genome of Bugula neritina, a colonial animal packing powerful symbionts and potential medicines.</title>
        <authorList>
            <person name="Rayko M."/>
        </authorList>
    </citation>
    <scope>NUCLEOTIDE SEQUENCE [LARGE SCALE GENOMIC DNA]</scope>
    <source>
        <strain evidence="2">Kwan_BN1</strain>
    </source>
</reference>
<accession>A0A7J7J204</accession>
<proteinExistence type="predicted"/>
<gene>
    <name evidence="2" type="ORF">EB796_021942</name>
</gene>
<feature type="region of interest" description="Disordered" evidence="1">
    <location>
        <begin position="25"/>
        <end position="67"/>
    </location>
</feature>
<sequence length="67" mass="7633">MKMLHSINQQISKLEKKLEKYHQHSNEEVSTLQKTGADITSKNTEIANNTKNPANDHNQPSTTCIRD</sequence>